<organism evidence="1 2">
    <name type="scientific">Dickeya fangzhongdai</name>
    <dbReference type="NCBI Taxonomy" id="1778540"/>
    <lineage>
        <taxon>Bacteria</taxon>
        <taxon>Pseudomonadati</taxon>
        <taxon>Pseudomonadota</taxon>
        <taxon>Gammaproteobacteria</taxon>
        <taxon>Enterobacterales</taxon>
        <taxon>Pectobacteriaceae</taxon>
        <taxon>Dickeya</taxon>
    </lineage>
</organism>
<name>A0A2K8QHL7_9GAMM</name>
<accession>A0A2K8QHL7</accession>
<dbReference type="AlphaFoldDB" id="A0A2K8QHL7"/>
<dbReference type="GeneID" id="66563271"/>
<protein>
    <submittedName>
        <fullName evidence="1">Uncharacterized protein</fullName>
    </submittedName>
</protein>
<reference evidence="2" key="1">
    <citation type="journal article" date="2018" name="Genome Announc.">
        <title>Complete genome sequence of a Dickeya fangzhongdai type strain causing bleeding canker of pear tree trunks.</title>
        <authorList>
            <person name="Zhao Y."/>
            <person name="Tian Y."/>
            <person name="Li X."/>
            <person name="Hu B."/>
        </authorList>
    </citation>
    <scope>NUCLEOTIDE SEQUENCE [LARGE SCALE GENOMIC DNA]</scope>
    <source>
        <strain evidence="2">DSM 101947</strain>
    </source>
</reference>
<dbReference type="RefSeq" id="WP_100848829.1">
    <property type="nucleotide sequence ID" value="NZ_BMJF01000003.1"/>
</dbReference>
<dbReference type="EMBL" id="CP025003">
    <property type="protein sequence ID" value="ATZ92999.1"/>
    <property type="molecule type" value="Genomic_DNA"/>
</dbReference>
<evidence type="ECO:0000313" key="1">
    <source>
        <dbReference type="EMBL" id="ATZ92999.1"/>
    </source>
</evidence>
<keyword evidence="2" id="KW-1185">Reference proteome</keyword>
<gene>
    <name evidence="1" type="ORF">CVE23_02810</name>
</gene>
<dbReference type="Proteomes" id="UP000231901">
    <property type="component" value="Chromosome"/>
</dbReference>
<sequence>MNKRQYESDIDSDFISQRSEYFYHLAGQQYDRHPGAELMQRSYRLLWLGEWLRLKNHWHQQFQACTPREALEFALIRQHQWTPDTVKQLSEQEMSLALTDYWTEFAADPEWGPRQYDIEKQLDRLDDPFTGMDVWSKKSPIPA</sequence>
<proteinExistence type="predicted"/>
<evidence type="ECO:0000313" key="2">
    <source>
        <dbReference type="Proteomes" id="UP000231901"/>
    </source>
</evidence>
<dbReference type="KEGG" id="dfn:CVE23_02810"/>